<dbReference type="STRING" id="1590841.A0A2R6QN48"/>
<gene>
    <name evidence="10" type="ORF">CEY00_Acc15605</name>
</gene>
<feature type="domain" description="Trichome birefringence-like N-terminal" evidence="9">
    <location>
        <begin position="137"/>
        <end position="190"/>
    </location>
</feature>
<keyword evidence="6" id="KW-0472">Membrane</keyword>
<dbReference type="PANTHER" id="PTHR32285">
    <property type="entry name" value="PROTEIN TRICHOME BIREFRINGENCE-LIKE 9-RELATED"/>
    <property type="match status" value="1"/>
</dbReference>
<dbReference type="GO" id="GO:0016413">
    <property type="term" value="F:O-acetyltransferase activity"/>
    <property type="evidence" value="ECO:0007669"/>
    <property type="project" value="InterPro"/>
</dbReference>
<dbReference type="EMBL" id="NKQK01000014">
    <property type="protein sequence ID" value="PSS11331.1"/>
    <property type="molecule type" value="Genomic_DNA"/>
</dbReference>
<evidence type="ECO:0000259" key="9">
    <source>
        <dbReference type="Pfam" id="PF14416"/>
    </source>
</evidence>
<protein>
    <submittedName>
        <fullName evidence="10">Protein trichome birefringence-like</fullName>
    </submittedName>
</protein>
<keyword evidence="3" id="KW-0812">Transmembrane</keyword>
<accession>A0A2R6QN48</accession>
<comment type="similarity">
    <text evidence="2">Belongs to the PC-esterase family. TBL subfamily.</text>
</comment>
<feature type="domain" description="Trichome birefringence-like C-terminal" evidence="8">
    <location>
        <begin position="191"/>
        <end position="482"/>
    </location>
</feature>
<evidence type="ECO:0000256" key="7">
    <source>
        <dbReference type="SAM" id="MobiDB-lite"/>
    </source>
</evidence>
<comment type="subcellular location">
    <subcellularLocation>
        <location evidence="1">Membrane</location>
        <topology evidence="1">Single-pass membrane protein</topology>
    </subcellularLocation>
</comment>
<dbReference type="InterPro" id="IPR025846">
    <property type="entry name" value="TBL_N"/>
</dbReference>
<keyword evidence="4" id="KW-0735">Signal-anchor</keyword>
<evidence type="ECO:0000256" key="5">
    <source>
        <dbReference type="ARBA" id="ARBA00022989"/>
    </source>
</evidence>
<feature type="region of interest" description="Disordered" evidence="7">
    <location>
        <begin position="49"/>
        <end position="137"/>
    </location>
</feature>
<name>A0A2R6QN48_ACTCC</name>
<organism evidence="10 11">
    <name type="scientific">Actinidia chinensis var. chinensis</name>
    <name type="common">Chinese soft-hair kiwi</name>
    <dbReference type="NCBI Taxonomy" id="1590841"/>
    <lineage>
        <taxon>Eukaryota</taxon>
        <taxon>Viridiplantae</taxon>
        <taxon>Streptophyta</taxon>
        <taxon>Embryophyta</taxon>
        <taxon>Tracheophyta</taxon>
        <taxon>Spermatophyta</taxon>
        <taxon>Magnoliopsida</taxon>
        <taxon>eudicotyledons</taxon>
        <taxon>Gunneridae</taxon>
        <taxon>Pentapetalae</taxon>
        <taxon>asterids</taxon>
        <taxon>Ericales</taxon>
        <taxon>Actinidiaceae</taxon>
        <taxon>Actinidia</taxon>
    </lineage>
</organism>
<dbReference type="AlphaFoldDB" id="A0A2R6QN48"/>
<dbReference type="PANTHER" id="PTHR32285:SF219">
    <property type="entry name" value="PROTEIN TRICHOME BIREFRINGENCE-LIKE 24"/>
    <property type="match status" value="1"/>
</dbReference>
<dbReference type="Proteomes" id="UP000241394">
    <property type="component" value="Chromosome LG14"/>
</dbReference>
<keyword evidence="11" id="KW-1185">Reference proteome</keyword>
<evidence type="ECO:0000256" key="1">
    <source>
        <dbReference type="ARBA" id="ARBA00004167"/>
    </source>
</evidence>
<evidence type="ECO:0000256" key="6">
    <source>
        <dbReference type="ARBA" id="ARBA00023136"/>
    </source>
</evidence>
<dbReference type="FunCoup" id="A0A2R6QN48">
    <property type="interactions" value="778"/>
</dbReference>
<dbReference type="InterPro" id="IPR029962">
    <property type="entry name" value="TBL"/>
</dbReference>
<keyword evidence="5" id="KW-1133">Transmembrane helix</keyword>
<evidence type="ECO:0000256" key="3">
    <source>
        <dbReference type="ARBA" id="ARBA00022692"/>
    </source>
</evidence>
<dbReference type="GO" id="GO:0016020">
    <property type="term" value="C:membrane"/>
    <property type="evidence" value="ECO:0007669"/>
    <property type="project" value="UniProtKB-SubCell"/>
</dbReference>
<proteinExistence type="inferred from homology"/>
<dbReference type="Pfam" id="PF13839">
    <property type="entry name" value="PC-Esterase"/>
    <property type="match status" value="1"/>
</dbReference>
<reference evidence="10 11" key="1">
    <citation type="submission" date="2017-07" db="EMBL/GenBank/DDBJ databases">
        <title>An improved, manually edited Actinidia chinensis var. chinensis (kiwifruit) genome highlights the challenges associated with draft genomes and gene prediction in plants.</title>
        <authorList>
            <person name="Pilkington S."/>
            <person name="Crowhurst R."/>
            <person name="Hilario E."/>
            <person name="Nardozza S."/>
            <person name="Fraser L."/>
            <person name="Peng Y."/>
            <person name="Gunaseelan K."/>
            <person name="Simpson R."/>
            <person name="Tahir J."/>
            <person name="Deroles S."/>
            <person name="Templeton K."/>
            <person name="Luo Z."/>
            <person name="Davy M."/>
            <person name="Cheng C."/>
            <person name="Mcneilage M."/>
            <person name="Scaglione D."/>
            <person name="Liu Y."/>
            <person name="Zhang Q."/>
            <person name="Datson P."/>
            <person name="De Silva N."/>
            <person name="Gardiner S."/>
            <person name="Bassett H."/>
            <person name="Chagne D."/>
            <person name="Mccallum J."/>
            <person name="Dzierzon H."/>
            <person name="Deng C."/>
            <person name="Wang Y.-Y."/>
            <person name="Barron N."/>
            <person name="Manako K."/>
            <person name="Bowen J."/>
            <person name="Foster T."/>
            <person name="Erridge Z."/>
            <person name="Tiffin H."/>
            <person name="Waite C."/>
            <person name="Davies K."/>
            <person name="Grierson E."/>
            <person name="Laing W."/>
            <person name="Kirk R."/>
            <person name="Chen X."/>
            <person name="Wood M."/>
            <person name="Montefiori M."/>
            <person name="Brummell D."/>
            <person name="Schwinn K."/>
            <person name="Catanach A."/>
            <person name="Fullerton C."/>
            <person name="Li D."/>
            <person name="Meiyalaghan S."/>
            <person name="Nieuwenhuizen N."/>
            <person name="Read N."/>
            <person name="Prakash R."/>
            <person name="Hunter D."/>
            <person name="Zhang H."/>
            <person name="Mckenzie M."/>
            <person name="Knabel M."/>
            <person name="Harris A."/>
            <person name="Allan A."/>
            <person name="Chen A."/>
            <person name="Janssen B."/>
            <person name="Plunkett B."/>
            <person name="Dwamena C."/>
            <person name="Voogd C."/>
            <person name="Leif D."/>
            <person name="Lafferty D."/>
            <person name="Souleyre E."/>
            <person name="Varkonyi-Gasic E."/>
            <person name="Gambi F."/>
            <person name="Hanley J."/>
            <person name="Yao J.-L."/>
            <person name="Cheung J."/>
            <person name="David K."/>
            <person name="Warren B."/>
            <person name="Marsh K."/>
            <person name="Snowden K."/>
            <person name="Lin-Wang K."/>
            <person name="Brian L."/>
            <person name="Martinez-Sanchez M."/>
            <person name="Wang M."/>
            <person name="Ileperuma N."/>
            <person name="Macnee N."/>
            <person name="Campin R."/>
            <person name="Mcatee P."/>
            <person name="Drummond R."/>
            <person name="Espley R."/>
            <person name="Ireland H."/>
            <person name="Wu R."/>
            <person name="Atkinson R."/>
            <person name="Karunairetnam S."/>
            <person name="Bulley S."/>
            <person name="Chunkath S."/>
            <person name="Hanley Z."/>
            <person name="Storey R."/>
            <person name="Thrimawithana A."/>
            <person name="Thomson S."/>
            <person name="David C."/>
            <person name="Testolin R."/>
        </authorList>
    </citation>
    <scope>NUCLEOTIDE SEQUENCE [LARGE SCALE GENOMIC DNA]</scope>
    <source>
        <strain evidence="11">cv. Red5</strain>
        <tissue evidence="10">Young leaf</tissue>
    </source>
</reference>
<dbReference type="OMA" id="IYHENAN"/>
<feature type="compositionally biased region" description="Polar residues" evidence="7">
    <location>
        <begin position="92"/>
        <end position="103"/>
    </location>
</feature>
<dbReference type="InParanoid" id="A0A2R6QN48"/>
<evidence type="ECO:0000256" key="4">
    <source>
        <dbReference type="ARBA" id="ARBA00022968"/>
    </source>
</evidence>
<reference evidence="11" key="2">
    <citation type="journal article" date="2018" name="BMC Genomics">
        <title>A manually annotated Actinidia chinensis var. chinensis (kiwifruit) genome highlights the challenges associated with draft genomes and gene prediction in plants.</title>
        <authorList>
            <person name="Pilkington S.M."/>
            <person name="Crowhurst R."/>
            <person name="Hilario E."/>
            <person name="Nardozza S."/>
            <person name="Fraser L."/>
            <person name="Peng Y."/>
            <person name="Gunaseelan K."/>
            <person name="Simpson R."/>
            <person name="Tahir J."/>
            <person name="Deroles S.C."/>
            <person name="Templeton K."/>
            <person name="Luo Z."/>
            <person name="Davy M."/>
            <person name="Cheng C."/>
            <person name="McNeilage M."/>
            <person name="Scaglione D."/>
            <person name="Liu Y."/>
            <person name="Zhang Q."/>
            <person name="Datson P."/>
            <person name="De Silva N."/>
            <person name="Gardiner S.E."/>
            <person name="Bassett H."/>
            <person name="Chagne D."/>
            <person name="McCallum J."/>
            <person name="Dzierzon H."/>
            <person name="Deng C."/>
            <person name="Wang Y.Y."/>
            <person name="Barron L."/>
            <person name="Manako K."/>
            <person name="Bowen J."/>
            <person name="Foster T.M."/>
            <person name="Erridge Z.A."/>
            <person name="Tiffin H."/>
            <person name="Waite C.N."/>
            <person name="Davies K.M."/>
            <person name="Grierson E.P."/>
            <person name="Laing W.A."/>
            <person name="Kirk R."/>
            <person name="Chen X."/>
            <person name="Wood M."/>
            <person name="Montefiori M."/>
            <person name="Brummell D.A."/>
            <person name="Schwinn K.E."/>
            <person name="Catanach A."/>
            <person name="Fullerton C."/>
            <person name="Li D."/>
            <person name="Meiyalaghan S."/>
            <person name="Nieuwenhuizen N."/>
            <person name="Read N."/>
            <person name="Prakash R."/>
            <person name="Hunter D."/>
            <person name="Zhang H."/>
            <person name="McKenzie M."/>
            <person name="Knabel M."/>
            <person name="Harris A."/>
            <person name="Allan A.C."/>
            <person name="Gleave A."/>
            <person name="Chen A."/>
            <person name="Janssen B.J."/>
            <person name="Plunkett B."/>
            <person name="Ampomah-Dwamena C."/>
            <person name="Voogd C."/>
            <person name="Leif D."/>
            <person name="Lafferty D."/>
            <person name="Souleyre E.J.F."/>
            <person name="Varkonyi-Gasic E."/>
            <person name="Gambi F."/>
            <person name="Hanley J."/>
            <person name="Yao J.L."/>
            <person name="Cheung J."/>
            <person name="David K.M."/>
            <person name="Warren B."/>
            <person name="Marsh K."/>
            <person name="Snowden K.C."/>
            <person name="Lin-Wang K."/>
            <person name="Brian L."/>
            <person name="Martinez-Sanchez M."/>
            <person name="Wang M."/>
            <person name="Ileperuma N."/>
            <person name="Macnee N."/>
            <person name="Campin R."/>
            <person name="McAtee P."/>
            <person name="Drummond R.S.M."/>
            <person name="Espley R.V."/>
            <person name="Ireland H.S."/>
            <person name="Wu R."/>
            <person name="Atkinson R.G."/>
            <person name="Karunairetnam S."/>
            <person name="Bulley S."/>
            <person name="Chunkath S."/>
            <person name="Hanley Z."/>
            <person name="Storey R."/>
            <person name="Thrimawithana A.H."/>
            <person name="Thomson S."/>
            <person name="David C."/>
            <person name="Testolin R."/>
            <person name="Huang H."/>
            <person name="Hellens R.P."/>
            <person name="Schaffer R.J."/>
        </authorList>
    </citation>
    <scope>NUCLEOTIDE SEQUENCE [LARGE SCALE GENOMIC DNA]</scope>
    <source>
        <strain evidence="11">cv. Red5</strain>
    </source>
</reference>
<comment type="caution">
    <text evidence="10">The sequence shown here is derived from an EMBL/GenBank/DDBJ whole genome shotgun (WGS) entry which is preliminary data.</text>
</comment>
<evidence type="ECO:0000313" key="10">
    <source>
        <dbReference type="EMBL" id="PSS11331.1"/>
    </source>
</evidence>
<evidence type="ECO:0000313" key="11">
    <source>
        <dbReference type="Proteomes" id="UP000241394"/>
    </source>
</evidence>
<dbReference type="GO" id="GO:0005794">
    <property type="term" value="C:Golgi apparatus"/>
    <property type="evidence" value="ECO:0007669"/>
    <property type="project" value="TreeGrafter"/>
</dbReference>
<dbReference type="Pfam" id="PF14416">
    <property type="entry name" value="PMR5N"/>
    <property type="match status" value="1"/>
</dbReference>
<evidence type="ECO:0000256" key="2">
    <source>
        <dbReference type="ARBA" id="ARBA00007727"/>
    </source>
</evidence>
<sequence>MKLKWDWSLEKQKHLLAKLAVSILLVGLAFRLLFSQSIGFSEVAETLNPKPTKSVDFPENTDHIPKNDTPISINPKQPVSIDLQENRGQIPDNGSQVSENPNPSVDFPDNGTKVSLDPKSAASVDFPENPDQIPGKEKCDLFTGDWIPSSSGPLYTNESCSLIEGHQNCMTNGRPDTGYLYWRWNPRDCELPPFNTGQFLELMRNKTWSLIGDSITRNHVQSLLCILSKVEPVVEVYHDEEYRSKRWMFPSYNFTVSVIWSPFLAKAAIFEDYNGVSTSEVELHLDKLDQTWTDLYRGSDYMIFSSGKWFIKSTIYYENDTILGCHNCPKRNLTAIGFNFAYRKVLQSVFNFIISSNHTGTIFYRASTPDHFENGEWYNGGSCQRTVPAKEGEFEMNELNKILRVVELEEFEKAATKASEKGMNLKLLDVMKLSLLRPDGHPGLYRYFHPYSMDNSTKIFYDCLHWCLPGPIDSWNDLLMEMVVNG</sequence>
<dbReference type="InterPro" id="IPR026057">
    <property type="entry name" value="TBL_C"/>
</dbReference>
<dbReference type="OrthoDB" id="630188at2759"/>
<evidence type="ECO:0000259" key="8">
    <source>
        <dbReference type="Pfam" id="PF13839"/>
    </source>
</evidence>
<dbReference type="Gramene" id="PSS11331">
    <property type="protein sequence ID" value="PSS11331"/>
    <property type="gene ID" value="CEY00_Acc15605"/>
</dbReference>